<reference evidence="2 3" key="1">
    <citation type="submission" date="2023-04" db="EMBL/GenBank/DDBJ databases">
        <title>The genome sequence of Polyangium sorediatum DSM14670.</title>
        <authorList>
            <person name="Zhang X."/>
        </authorList>
    </citation>
    <scope>NUCLEOTIDE SEQUENCE [LARGE SCALE GENOMIC DNA]</scope>
    <source>
        <strain evidence="2 3">DSM 14670</strain>
    </source>
</reference>
<keyword evidence="3" id="KW-1185">Reference proteome</keyword>
<keyword evidence="1" id="KW-0732">Signal</keyword>
<dbReference type="Proteomes" id="UP001160301">
    <property type="component" value="Unassembled WGS sequence"/>
</dbReference>
<evidence type="ECO:0000256" key="1">
    <source>
        <dbReference type="SAM" id="SignalP"/>
    </source>
</evidence>
<gene>
    <name evidence="2" type="ORF">QHF89_38690</name>
</gene>
<feature type="chain" id="PRO_5047060475" description="Secreted protein" evidence="1">
    <location>
        <begin position="20"/>
        <end position="195"/>
    </location>
</feature>
<sequence>MLKRICAIGLSAIAFGSLAFVDATTSEALAGEEGQVSTDYCEGKKQLSYEELQEACEHPLMAGNQRKPYVIDILCERTARIWKEKPDFVKVPVDKHSTFRATLKSDKGCTPDEDDLRRETPIEVMLPCKQFVEMELTYSRTASVSCDDVLANSNVIQMCESTLKRTRGVETVIKTEATGRVFNNCSAVNPEKAQL</sequence>
<accession>A0ABT6P4F7</accession>
<dbReference type="RefSeq" id="WP_136971157.1">
    <property type="nucleotide sequence ID" value="NZ_JARZHI010000060.1"/>
</dbReference>
<proteinExistence type="predicted"/>
<organism evidence="2 3">
    <name type="scientific">Polyangium sorediatum</name>
    <dbReference type="NCBI Taxonomy" id="889274"/>
    <lineage>
        <taxon>Bacteria</taxon>
        <taxon>Pseudomonadati</taxon>
        <taxon>Myxococcota</taxon>
        <taxon>Polyangia</taxon>
        <taxon>Polyangiales</taxon>
        <taxon>Polyangiaceae</taxon>
        <taxon>Polyangium</taxon>
    </lineage>
</organism>
<evidence type="ECO:0000313" key="2">
    <source>
        <dbReference type="EMBL" id="MDI1435495.1"/>
    </source>
</evidence>
<comment type="caution">
    <text evidence="2">The sequence shown here is derived from an EMBL/GenBank/DDBJ whole genome shotgun (WGS) entry which is preliminary data.</text>
</comment>
<evidence type="ECO:0000313" key="3">
    <source>
        <dbReference type="Proteomes" id="UP001160301"/>
    </source>
</evidence>
<feature type="signal peptide" evidence="1">
    <location>
        <begin position="1"/>
        <end position="19"/>
    </location>
</feature>
<evidence type="ECO:0008006" key="4">
    <source>
        <dbReference type="Google" id="ProtNLM"/>
    </source>
</evidence>
<dbReference type="EMBL" id="JARZHI010000060">
    <property type="protein sequence ID" value="MDI1435495.1"/>
    <property type="molecule type" value="Genomic_DNA"/>
</dbReference>
<name>A0ABT6P4F7_9BACT</name>
<protein>
    <recommendedName>
        <fullName evidence="4">Secreted protein</fullName>
    </recommendedName>
</protein>